<evidence type="ECO:0000259" key="6">
    <source>
        <dbReference type="PROSITE" id="PS00624"/>
    </source>
</evidence>
<keyword evidence="4 5" id="KW-0274">FAD</keyword>
<dbReference type="SUPFAM" id="SSF54373">
    <property type="entry name" value="FAD-linked reductases, C-terminal domain"/>
    <property type="match status" value="1"/>
</dbReference>
<dbReference type="Gene3D" id="3.50.50.60">
    <property type="entry name" value="FAD/NAD(P)-binding domain"/>
    <property type="match status" value="1"/>
</dbReference>
<feature type="domain" description="Glucose-methanol-choline oxidoreductase N-terminal" evidence="6">
    <location>
        <begin position="247"/>
        <end position="261"/>
    </location>
</feature>
<dbReference type="PROSITE" id="PS00624">
    <property type="entry name" value="GMC_OXRED_2"/>
    <property type="match status" value="1"/>
</dbReference>
<sequence>MEADYIIVGAGSAGSVLANRLSETPGTRVLVVEAGGQDRSFWISMPIGYGRLFHDPVVNWRYEAEPDPGLGGRRAYWPRGRVLGGSSSINAMVCIRGRAEDFADWVSATGEAGWGAGPMAEAFRALTRPGHGSDGLPLTRIDDMAHPLTGTFVEACREIGLPPNPDFNGETQEGVGFYRINTRHGKRVSASEAFLRPVMHRPNLEVMLHARVRALRFDGARCIGLEVERDGERIPLTARREVIVAAGAIESPKLLQLSGIGNGEDLAALDIPVRVHNPHVGANLQDHVGLNYYYRSTVPTLNQELAPLLRRLWNGARYLLRHRGPLAMSVNQGGAFFRTSPDRALPNMQLYLQLITTLKARDLNRPLLTPDPYPAFALGLSNTRPRSRGMIGLASADPMAPPLIRPNVYAAEEDLVEMLEAVRFIRRLAGTKAFSGVIAEELLPGPGVVTEGELIEDIRRRTGTVFHPCGTCAMGRDPDGSVLAPDLRVRGVEGLRVADAAAFPNIVSGNLNLPVMMLAARAAEIIRRG</sequence>
<dbReference type="GO" id="GO:0050660">
    <property type="term" value="F:flavin adenine dinucleotide binding"/>
    <property type="evidence" value="ECO:0007669"/>
    <property type="project" value="InterPro"/>
</dbReference>
<evidence type="ECO:0000313" key="8">
    <source>
        <dbReference type="Proteomes" id="UP000672602"/>
    </source>
</evidence>
<feature type="binding site" evidence="5">
    <location>
        <position position="212"/>
    </location>
    <ligand>
        <name>FAD</name>
        <dbReference type="ChEBI" id="CHEBI:57692"/>
    </ligand>
</feature>
<evidence type="ECO:0000256" key="4">
    <source>
        <dbReference type="ARBA" id="ARBA00022827"/>
    </source>
</evidence>
<feature type="binding site" evidence="5">
    <location>
        <begin position="90"/>
        <end position="93"/>
    </location>
    <ligand>
        <name>FAD</name>
        <dbReference type="ChEBI" id="CHEBI:57692"/>
    </ligand>
</feature>
<dbReference type="InterPro" id="IPR000172">
    <property type="entry name" value="GMC_OxRdtase_N"/>
</dbReference>
<comment type="similarity">
    <text evidence="2">Belongs to the GMC oxidoreductase family.</text>
</comment>
<feature type="binding site" evidence="5">
    <location>
        <position position="82"/>
    </location>
    <ligand>
        <name>FAD</name>
        <dbReference type="ChEBI" id="CHEBI:57692"/>
    </ligand>
</feature>
<evidence type="ECO:0000256" key="1">
    <source>
        <dbReference type="ARBA" id="ARBA00001974"/>
    </source>
</evidence>
<dbReference type="GO" id="GO:0016614">
    <property type="term" value="F:oxidoreductase activity, acting on CH-OH group of donors"/>
    <property type="evidence" value="ECO:0007669"/>
    <property type="project" value="InterPro"/>
</dbReference>
<protein>
    <submittedName>
        <fullName evidence="7">GMC family oxidoreductase N-terminal domain-containing protein</fullName>
    </submittedName>
</protein>
<dbReference type="Pfam" id="PF00732">
    <property type="entry name" value="GMC_oxred_N"/>
    <property type="match status" value="1"/>
</dbReference>
<evidence type="ECO:0000256" key="3">
    <source>
        <dbReference type="ARBA" id="ARBA00022630"/>
    </source>
</evidence>
<dbReference type="RefSeq" id="WP_210682070.1">
    <property type="nucleotide sequence ID" value="NZ_JAGMWN010000004.1"/>
</dbReference>
<dbReference type="InterPro" id="IPR012132">
    <property type="entry name" value="GMC_OxRdtase"/>
</dbReference>
<keyword evidence="8" id="KW-1185">Reference proteome</keyword>
<comment type="caution">
    <text evidence="7">The sequence shown here is derived from an EMBL/GenBank/DDBJ whole genome shotgun (WGS) entry which is preliminary data.</text>
</comment>
<dbReference type="PIRSF" id="PIRSF000137">
    <property type="entry name" value="Alcohol_oxidase"/>
    <property type="match status" value="1"/>
</dbReference>
<dbReference type="Gene3D" id="3.30.560.10">
    <property type="entry name" value="Glucose Oxidase, domain 3"/>
    <property type="match status" value="1"/>
</dbReference>
<dbReference type="AlphaFoldDB" id="A0A8J7S2Q1"/>
<dbReference type="EMBL" id="JAGMWN010000004">
    <property type="protein sequence ID" value="MBP5857488.1"/>
    <property type="molecule type" value="Genomic_DNA"/>
</dbReference>
<evidence type="ECO:0000256" key="5">
    <source>
        <dbReference type="PIRSR" id="PIRSR000137-2"/>
    </source>
</evidence>
<accession>A0A8J7S2Q1</accession>
<keyword evidence="3" id="KW-0285">Flavoprotein</keyword>
<dbReference type="Proteomes" id="UP000672602">
    <property type="component" value="Unassembled WGS sequence"/>
</dbReference>
<organism evidence="7 8">
    <name type="scientific">Marivibrio halodurans</name>
    <dbReference type="NCBI Taxonomy" id="2039722"/>
    <lineage>
        <taxon>Bacteria</taxon>
        <taxon>Pseudomonadati</taxon>
        <taxon>Pseudomonadota</taxon>
        <taxon>Alphaproteobacteria</taxon>
        <taxon>Rhodospirillales</taxon>
        <taxon>Rhodospirillaceae</taxon>
        <taxon>Marivibrio</taxon>
    </lineage>
</organism>
<dbReference type="PANTHER" id="PTHR11552:SF147">
    <property type="entry name" value="CHOLINE DEHYDROGENASE, MITOCHONDRIAL"/>
    <property type="match status" value="1"/>
</dbReference>
<gene>
    <name evidence="7" type="ORF">KAJ83_10750</name>
</gene>
<reference evidence="7" key="1">
    <citation type="submission" date="2021-04" db="EMBL/GenBank/DDBJ databases">
        <authorList>
            <person name="Zhang D.-C."/>
        </authorList>
    </citation>
    <scope>NUCLEOTIDE SEQUENCE</scope>
    <source>
        <strain evidence="7">CGMCC 1.15697</strain>
    </source>
</reference>
<dbReference type="Pfam" id="PF05199">
    <property type="entry name" value="GMC_oxred_C"/>
    <property type="match status" value="1"/>
</dbReference>
<dbReference type="InterPro" id="IPR007867">
    <property type="entry name" value="GMC_OxRtase_C"/>
</dbReference>
<dbReference type="InterPro" id="IPR036188">
    <property type="entry name" value="FAD/NAD-bd_sf"/>
</dbReference>
<evidence type="ECO:0000313" key="7">
    <source>
        <dbReference type="EMBL" id="MBP5857488.1"/>
    </source>
</evidence>
<dbReference type="PANTHER" id="PTHR11552">
    <property type="entry name" value="GLUCOSE-METHANOL-CHOLINE GMC OXIDOREDUCTASE"/>
    <property type="match status" value="1"/>
</dbReference>
<evidence type="ECO:0000256" key="2">
    <source>
        <dbReference type="ARBA" id="ARBA00010790"/>
    </source>
</evidence>
<dbReference type="SUPFAM" id="SSF51905">
    <property type="entry name" value="FAD/NAD(P)-binding domain"/>
    <property type="match status" value="1"/>
</dbReference>
<proteinExistence type="inferred from homology"/>
<comment type="cofactor">
    <cofactor evidence="1 5">
        <name>FAD</name>
        <dbReference type="ChEBI" id="CHEBI:57692"/>
    </cofactor>
</comment>
<name>A0A8J7S2Q1_9PROT</name>